<keyword evidence="3" id="KW-0378">Hydrolase</keyword>
<reference evidence="3 4" key="1">
    <citation type="submission" date="2021-01" db="EMBL/GenBank/DDBJ databases">
        <title>Genomics of switchgrass bacterial isolates.</title>
        <authorList>
            <person name="Shade A."/>
        </authorList>
    </citation>
    <scope>NUCLEOTIDE SEQUENCE [LARGE SCALE GENOMIC DNA]</scope>
    <source>
        <strain evidence="3 4">PvP111</strain>
    </source>
</reference>
<comment type="caution">
    <text evidence="3">The sequence shown here is derived from an EMBL/GenBank/DDBJ whole genome shotgun (WGS) entry which is preliminary data.</text>
</comment>
<dbReference type="PANTHER" id="PTHR21666">
    <property type="entry name" value="PEPTIDASE-RELATED"/>
    <property type="match status" value="1"/>
</dbReference>
<dbReference type="EMBL" id="JAFBBK010000001">
    <property type="protein sequence ID" value="MBM7415409.1"/>
    <property type="molecule type" value="Genomic_DNA"/>
</dbReference>
<organism evidence="3 4">
    <name type="scientific">Rhodococcoides corynebacterioides</name>
    <dbReference type="NCBI Taxonomy" id="53972"/>
    <lineage>
        <taxon>Bacteria</taxon>
        <taxon>Bacillati</taxon>
        <taxon>Actinomycetota</taxon>
        <taxon>Actinomycetes</taxon>
        <taxon>Mycobacteriales</taxon>
        <taxon>Nocardiaceae</taxon>
        <taxon>Rhodococcoides</taxon>
    </lineage>
</organism>
<sequence length="262" mass="26236">MHRTSHSNTASQNTVEASPSPVRRRGRWGSAAMVGVAATGALLFAGTPTAAAAPVLPPLPALPFQIPGIPLNAKQQAAILAAVFDATGVLVQEVAGLVLGDITLTPVTPDAAPDITSPFQAAPLGVGGSRLPLTPGTFEVTSGYGGRDNPTGGGRQNHEGIDLGAAQGTTIYAVTGGTVTQAGDAGDGYGNLVKIKKGDTEVLYGHQSRIDVAVGDTIAPGQAIGAVGSTGDSNGPHLHFEVRRGGEAVDPVGYLTALGLKV</sequence>
<evidence type="ECO:0000256" key="1">
    <source>
        <dbReference type="SAM" id="MobiDB-lite"/>
    </source>
</evidence>
<feature type="region of interest" description="Disordered" evidence="1">
    <location>
        <begin position="1"/>
        <end position="24"/>
    </location>
</feature>
<evidence type="ECO:0000313" key="3">
    <source>
        <dbReference type="EMBL" id="MBM7415409.1"/>
    </source>
</evidence>
<accession>A0ABS2KTZ6</accession>
<proteinExistence type="predicted"/>
<protein>
    <submittedName>
        <fullName evidence="3">Murein DD-endopeptidase MepM/ murein hydrolase activator NlpD</fullName>
    </submittedName>
</protein>
<evidence type="ECO:0000313" key="4">
    <source>
        <dbReference type="Proteomes" id="UP000703038"/>
    </source>
</evidence>
<dbReference type="RefSeq" id="WP_307806239.1">
    <property type="nucleotide sequence ID" value="NZ_JAFBBK010000001.1"/>
</dbReference>
<dbReference type="Proteomes" id="UP000703038">
    <property type="component" value="Unassembled WGS sequence"/>
</dbReference>
<gene>
    <name evidence="3" type="ORF">JOE42_002142</name>
</gene>
<dbReference type="CDD" id="cd12797">
    <property type="entry name" value="M23_peptidase"/>
    <property type="match status" value="1"/>
</dbReference>
<feature type="domain" description="M23ase beta-sheet core" evidence="2">
    <location>
        <begin position="157"/>
        <end position="251"/>
    </location>
</feature>
<name>A0ABS2KTZ6_9NOCA</name>
<dbReference type="Gene3D" id="2.70.70.10">
    <property type="entry name" value="Glucose Permease (Domain IIA)"/>
    <property type="match status" value="1"/>
</dbReference>
<dbReference type="InterPro" id="IPR011055">
    <property type="entry name" value="Dup_hybrid_motif"/>
</dbReference>
<dbReference type="InterPro" id="IPR016047">
    <property type="entry name" value="M23ase_b-sheet_dom"/>
</dbReference>
<keyword evidence="4" id="KW-1185">Reference proteome</keyword>
<feature type="compositionally biased region" description="Polar residues" evidence="1">
    <location>
        <begin position="1"/>
        <end position="17"/>
    </location>
</feature>
<dbReference type="PANTHER" id="PTHR21666:SF270">
    <property type="entry name" value="MUREIN HYDROLASE ACTIVATOR ENVC"/>
    <property type="match status" value="1"/>
</dbReference>
<dbReference type="SUPFAM" id="SSF51261">
    <property type="entry name" value="Duplicated hybrid motif"/>
    <property type="match status" value="1"/>
</dbReference>
<dbReference type="InterPro" id="IPR050570">
    <property type="entry name" value="Cell_wall_metabolism_enzyme"/>
</dbReference>
<dbReference type="GO" id="GO:0016787">
    <property type="term" value="F:hydrolase activity"/>
    <property type="evidence" value="ECO:0007669"/>
    <property type="project" value="UniProtKB-KW"/>
</dbReference>
<evidence type="ECO:0000259" key="2">
    <source>
        <dbReference type="Pfam" id="PF01551"/>
    </source>
</evidence>
<dbReference type="Pfam" id="PF01551">
    <property type="entry name" value="Peptidase_M23"/>
    <property type="match status" value="1"/>
</dbReference>